<feature type="compositionally biased region" description="Polar residues" evidence="1">
    <location>
        <begin position="217"/>
        <end position="228"/>
    </location>
</feature>
<name>A0A4S8MK04_DENBC</name>
<dbReference type="EMBL" id="ML179076">
    <property type="protein sequence ID" value="THV02534.1"/>
    <property type="molecule type" value="Genomic_DNA"/>
</dbReference>
<feature type="compositionally biased region" description="Basic and acidic residues" evidence="1">
    <location>
        <begin position="203"/>
        <end position="212"/>
    </location>
</feature>
<feature type="compositionally biased region" description="Polar residues" evidence="1">
    <location>
        <begin position="302"/>
        <end position="314"/>
    </location>
</feature>
<evidence type="ECO:0000313" key="2">
    <source>
        <dbReference type="EMBL" id="THV02534.1"/>
    </source>
</evidence>
<sequence>MERDLVEEREVKSRVKISLGTYVFPDLPFPYEFGDLGGLVGILRSSVEKVGEDNGVPQEAQKEKGAQVKENEAAKKNDESKTGEKMDVEPKETEKPKDERGKAEVETDKMDVDDEGKTKEKEKSPEKEQEQEDKEKKKEDVDAKKKNEGDKEVVDDEKEKEKEKPKSQDSSTSPKNAVAATTKPSGSESPTKLSSDQPVIISLEERGLEHRPMPASATVTENPSTNKDQANEKEDQDDPELLDTETRVTVIIPSGYLPLSKPKQPKIWGGGVVGPSSVVLPPNGYHNADKSSSGRRDLSSSPQQNTVDINNNSDPKPRPPQKRRRRVYTDDSDIFLCALHSGWITWSSARKARIEGKDLKVDLRVIRCVGAREEGFRVVNVVNVPNASTSTSSPPGAGMRKKMNAINGRAGNGLNGKGAATGVTPGPGPVVSHTRLESSSCRRGREEVIGRFLGGTGEKYFGGLRTKKSDKSKERQKADEKTKEPEKPVVPPTPPPAPPAASETKEEGEVDENEEISKFDTPPAPPPPAPEPVNVDADGTDVEEEDEEYDDDFDPTAEGDSRDDGRSLLSAGWGSGHDGSAIEIIQAEYVEKTAHRTSGVRNRSQRLFEYAERRASVLGSVTNVPRVAPFTTTSVIGCKRRRPWEAVYPSRSWSRPGLLRRQPNAVALDPIKEVEEEVSEFDRCVVGLGCGGVTALADDEERRMKMRTVLLGKEAWASRSHVPRTSRC</sequence>
<feature type="compositionally biased region" description="Basic and acidic residues" evidence="1">
    <location>
        <begin position="60"/>
        <end position="167"/>
    </location>
</feature>
<organism evidence="2 3">
    <name type="scientific">Dendrothele bispora (strain CBS 962.96)</name>
    <dbReference type="NCBI Taxonomy" id="1314807"/>
    <lineage>
        <taxon>Eukaryota</taxon>
        <taxon>Fungi</taxon>
        <taxon>Dikarya</taxon>
        <taxon>Basidiomycota</taxon>
        <taxon>Agaricomycotina</taxon>
        <taxon>Agaricomycetes</taxon>
        <taxon>Agaricomycetidae</taxon>
        <taxon>Agaricales</taxon>
        <taxon>Agaricales incertae sedis</taxon>
        <taxon>Dendrothele</taxon>
    </lineage>
</organism>
<accession>A0A4S8MK04</accession>
<feature type="compositionally biased region" description="Pro residues" evidence="1">
    <location>
        <begin position="522"/>
        <end position="531"/>
    </location>
</feature>
<feature type="region of interest" description="Disordered" evidence="1">
    <location>
        <begin position="279"/>
        <end position="327"/>
    </location>
</feature>
<feature type="compositionally biased region" description="Polar residues" evidence="1">
    <location>
        <begin position="182"/>
        <end position="197"/>
    </location>
</feature>
<keyword evidence="3" id="KW-1185">Reference proteome</keyword>
<proteinExistence type="predicted"/>
<evidence type="ECO:0000313" key="3">
    <source>
        <dbReference type="Proteomes" id="UP000297245"/>
    </source>
</evidence>
<feature type="region of interest" description="Disordered" evidence="1">
    <location>
        <begin position="50"/>
        <end position="247"/>
    </location>
</feature>
<feature type="compositionally biased region" description="Acidic residues" evidence="1">
    <location>
        <begin position="234"/>
        <end position="243"/>
    </location>
</feature>
<dbReference type="OrthoDB" id="3596986at2759"/>
<reference evidence="2 3" key="1">
    <citation type="journal article" date="2019" name="Nat. Ecol. Evol.">
        <title>Megaphylogeny resolves global patterns of mushroom evolution.</title>
        <authorList>
            <person name="Varga T."/>
            <person name="Krizsan K."/>
            <person name="Foldi C."/>
            <person name="Dima B."/>
            <person name="Sanchez-Garcia M."/>
            <person name="Sanchez-Ramirez S."/>
            <person name="Szollosi G.J."/>
            <person name="Szarkandi J.G."/>
            <person name="Papp V."/>
            <person name="Albert L."/>
            <person name="Andreopoulos W."/>
            <person name="Angelini C."/>
            <person name="Antonin V."/>
            <person name="Barry K.W."/>
            <person name="Bougher N.L."/>
            <person name="Buchanan P."/>
            <person name="Buyck B."/>
            <person name="Bense V."/>
            <person name="Catcheside P."/>
            <person name="Chovatia M."/>
            <person name="Cooper J."/>
            <person name="Damon W."/>
            <person name="Desjardin D."/>
            <person name="Finy P."/>
            <person name="Geml J."/>
            <person name="Haridas S."/>
            <person name="Hughes K."/>
            <person name="Justo A."/>
            <person name="Karasinski D."/>
            <person name="Kautmanova I."/>
            <person name="Kiss B."/>
            <person name="Kocsube S."/>
            <person name="Kotiranta H."/>
            <person name="LaButti K.M."/>
            <person name="Lechner B.E."/>
            <person name="Liimatainen K."/>
            <person name="Lipzen A."/>
            <person name="Lukacs Z."/>
            <person name="Mihaltcheva S."/>
            <person name="Morgado L.N."/>
            <person name="Niskanen T."/>
            <person name="Noordeloos M.E."/>
            <person name="Ohm R.A."/>
            <person name="Ortiz-Santana B."/>
            <person name="Ovrebo C."/>
            <person name="Racz N."/>
            <person name="Riley R."/>
            <person name="Savchenko A."/>
            <person name="Shiryaev A."/>
            <person name="Soop K."/>
            <person name="Spirin V."/>
            <person name="Szebenyi C."/>
            <person name="Tomsovsky M."/>
            <person name="Tulloss R.E."/>
            <person name="Uehling J."/>
            <person name="Grigoriev I.V."/>
            <person name="Vagvolgyi C."/>
            <person name="Papp T."/>
            <person name="Martin F.M."/>
            <person name="Miettinen O."/>
            <person name="Hibbett D.S."/>
            <person name="Nagy L.G."/>
        </authorList>
    </citation>
    <scope>NUCLEOTIDE SEQUENCE [LARGE SCALE GENOMIC DNA]</scope>
    <source>
        <strain evidence="2 3">CBS 962.96</strain>
    </source>
</reference>
<feature type="region of interest" description="Disordered" evidence="1">
    <location>
        <begin position="417"/>
        <end position="443"/>
    </location>
</feature>
<feature type="compositionally biased region" description="Pro residues" evidence="1">
    <location>
        <begin position="488"/>
        <end position="499"/>
    </location>
</feature>
<evidence type="ECO:0000256" key="1">
    <source>
        <dbReference type="SAM" id="MobiDB-lite"/>
    </source>
</evidence>
<dbReference type="AlphaFoldDB" id="A0A4S8MK04"/>
<dbReference type="Proteomes" id="UP000297245">
    <property type="component" value="Unassembled WGS sequence"/>
</dbReference>
<feature type="compositionally biased region" description="Basic and acidic residues" evidence="1">
    <location>
        <begin position="467"/>
        <end position="487"/>
    </location>
</feature>
<feature type="compositionally biased region" description="Acidic residues" evidence="1">
    <location>
        <begin position="538"/>
        <end position="557"/>
    </location>
</feature>
<protein>
    <submittedName>
        <fullName evidence="2">Uncharacterized protein</fullName>
    </submittedName>
</protein>
<feature type="compositionally biased region" description="Basic and acidic residues" evidence="1">
    <location>
        <begin position="287"/>
        <end position="298"/>
    </location>
</feature>
<feature type="region of interest" description="Disordered" evidence="1">
    <location>
        <begin position="455"/>
        <end position="578"/>
    </location>
</feature>
<gene>
    <name evidence="2" type="ORF">K435DRAFT_344981</name>
</gene>